<reference evidence="2" key="1">
    <citation type="submission" date="2019-12" db="EMBL/GenBank/DDBJ databases">
        <title>Genome sequencing and annotation of Brassica cretica.</title>
        <authorList>
            <person name="Studholme D.J."/>
            <person name="Sarris P.F."/>
        </authorList>
    </citation>
    <scope>NUCLEOTIDE SEQUENCE</scope>
    <source>
        <strain evidence="2">PFS-001/15</strain>
        <tissue evidence="2">Leaf</tissue>
    </source>
</reference>
<name>A0A8S9G350_BRACR</name>
<protein>
    <submittedName>
        <fullName evidence="2">Uncharacterized protein</fullName>
    </submittedName>
</protein>
<evidence type="ECO:0000313" key="3">
    <source>
        <dbReference type="Proteomes" id="UP000712281"/>
    </source>
</evidence>
<proteinExistence type="predicted"/>
<evidence type="ECO:0000313" key="2">
    <source>
        <dbReference type="EMBL" id="KAF2538956.1"/>
    </source>
</evidence>
<accession>A0A8S9G350</accession>
<comment type="caution">
    <text evidence="2">The sequence shown here is derived from an EMBL/GenBank/DDBJ whole genome shotgun (WGS) entry which is preliminary data.</text>
</comment>
<feature type="region of interest" description="Disordered" evidence="1">
    <location>
        <begin position="1"/>
        <end position="21"/>
    </location>
</feature>
<dbReference type="AlphaFoldDB" id="A0A8S9G350"/>
<dbReference type="Proteomes" id="UP000712281">
    <property type="component" value="Unassembled WGS sequence"/>
</dbReference>
<organism evidence="2 3">
    <name type="scientific">Brassica cretica</name>
    <name type="common">Mustard</name>
    <dbReference type="NCBI Taxonomy" id="69181"/>
    <lineage>
        <taxon>Eukaryota</taxon>
        <taxon>Viridiplantae</taxon>
        <taxon>Streptophyta</taxon>
        <taxon>Embryophyta</taxon>
        <taxon>Tracheophyta</taxon>
        <taxon>Spermatophyta</taxon>
        <taxon>Magnoliopsida</taxon>
        <taxon>eudicotyledons</taxon>
        <taxon>Gunneridae</taxon>
        <taxon>Pentapetalae</taxon>
        <taxon>rosids</taxon>
        <taxon>malvids</taxon>
        <taxon>Brassicales</taxon>
        <taxon>Brassicaceae</taxon>
        <taxon>Brassiceae</taxon>
        <taxon>Brassica</taxon>
    </lineage>
</organism>
<sequence>MASRASGGVKDDGSVGGEAGGGADGGAVEALIPYNIYTHPCLCRRSNQKIVSCLSDGLRTLVVGMRNQNIQSSSSGAVPCS</sequence>
<gene>
    <name evidence="2" type="ORF">F2Q68_00019384</name>
</gene>
<evidence type="ECO:0000256" key="1">
    <source>
        <dbReference type="SAM" id="MobiDB-lite"/>
    </source>
</evidence>
<dbReference type="EMBL" id="QGKW02002228">
    <property type="protein sequence ID" value="KAF2538956.1"/>
    <property type="molecule type" value="Genomic_DNA"/>
</dbReference>